<dbReference type="CDD" id="cd07023">
    <property type="entry name" value="S49_Sppa_N_C"/>
    <property type="match status" value="1"/>
</dbReference>
<dbReference type="InterPro" id="IPR047272">
    <property type="entry name" value="S49_SppA_C"/>
</dbReference>
<accession>A0ABW9X9J5</accession>
<feature type="transmembrane region" description="Helical" evidence="5">
    <location>
        <begin position="12"/>
        <end position="34"/>
    </location>
</feature>
<dbReference type="InterPro" id="IPR004634">
    <property type="entry name" value="Pept_S49_pIV"/>
</dbReference>
<sequence length="649" mass="67946">MDFARKVWRWLVAIKDGLVLLAMLLFFGALYGVLTMRPAEPRVREGALLIRMDGVVVEEPHDTDPLAALKSGDNPKEIAQRDLLRAIRGAATDAKVKALVLDLSKFEGGGLVHMTEIGAAMDSFRATKKPILLFGTMMGDDGIQLAAHATQAWVDPLGGAVLQGPGGMRLYYAGLLDRLKVNAHIYRVGTYKDAIEPFLRDGMSDPSREARKALYDATFGQWRADVATARPRANIDMVVRDPVGWFKASGGDAAKAALAAGLIDRIGTRAEFGAHVASIVGGGDDAKQRPGSFAHTSLAAWLKANPEKTPGRAIGVVTIAGGIVDGSEGPGEAGGARIARLIDRAADKDLAALVVRVDSPGGSVNGSEAIRVAIERHKKKGLPIIVSMGNVAASGGYWVSTPATRIFAQPGTVTGSIGIFAVIPSFERVLAAYGVKGDGVRSTALSGQPDVLTGLSPEVEGMLQANIESGYGRFLGLVAAARHKTPQEIDAIAQGRVWDGLTAQRIGLVDEIGGLDAALNAAAKAARLKDGEWHALYLGENAGGLSGLFKRLGGDEDEDAGEDGADARISGDWAGAIAYQQQQSLARVARDVQSLFAVQGAQATCLDCAGYADLAPRAGAVDGALPGWWARMWLMLAGGQGAAAAPSIR</sequence>
<keyword evidence="4" id="KW-0720">Serine protease</keyword>
<dbReference type="Proteomes" id="UP000753724">
    <property type="component" value="Unassembled WGS sequence"/>
</dbReference>
<dbReference type="InterPro" id="IPR002142">
    <property type="entry name" value="Peptidase_S49"/>
</dbReference>
<dbReference type="SUPFAM" id="SSF52096">
    <property type="entry name" value="ClpP/crotonase"/>
    <property type="match status" value="2"/>
</dbReference>
<dbReference type="RefSeq" id="WP_161716493.1">
    <property type="nucleotide sequence ID" value="NZ_JAAAPO010000001.1"/>
</dbReference>
<evidence type="ECO:0000256" key="3">
    <source>
        <dbReference type="ARBA" id="ARBA00022801"/>
    </source>
</evidence>
<organism evidence="7 8">
    <name type="scientific">Novosphingobium ovatum</name>
    <dbReference type="NCBI Taxonomy" id="1908523"/>
    <lineage>
        <taxon>Bacteria</taxon>
        <taxon>Pseudomonadati</taxon>
        <taxon>Pseudomonadota</taxon>
        <taxon>Alphaproteobacteria</taxon>
        <taxon>Sphingomonadales</taxon>
        <taxon>Sphingomonadaceae</taxon>
        <taxon>Novosphingobium</taxon>
    </lineage>
</organism>
<keyword evidence="8" id="KW-1185">Reference proteome</keyword>
<feature type="domain" description="Peptidase S49" evidence="6">
    <location>
        <begin position="124"/>
        <end position="271"/>
    </location>
</feature>
<proteinExistence type="inferred from homology"/>
<gene>
    <name evidence="7" type="primary">sppA</name>
    <name evidence="7" type="ORF">GTZ99_01385</name>
</gene>
<dbReference type="PANTHER" id="PTHR33209">
    <property type="entry name" value="PROTEASE 4"/>
    <property type="match status" value="1"/>
</dbReference>
<comment type="similarity">
    <text evidence="1">Belongs to the peptidase S49 family.</text>
</comment>
<evidence type="ECO:0000313" key="7">
    <source>
        <dbReference type="EMBL" id="NBC35208.1"/>
    </source>
</evidence>
<evidence type="ECO:0000256" key="5">
    <source>
        <dbReference type="SAM" id="Phobius"/>
    </source>
</evidence>
<keyword evidence="5" id="KW-0472">Membrane</keyword>
<keyword evidence="3" id="KW-0378">Hydrolase</keyword>
<evidence type="ECO:0000256" key="2">
    <source>
        <dbReference type="ARBA" id="ARBA00022670"/>
    </source>
</evidence>
<dbReference type="InterPro" id="IPR047217">
    <property type="entry name" value="S49_SppA_67K_type_N"/>
</dbReference>
<name>A0ABW9X9J5_9SPHN</name>
<dbReference type="Gene3D" id="3.90.226.10">
    <property type="entry name" value="2-enoyl-CoA Hydratase, Chain A, domain 1"/>
    <property type="match status" value="2"/>
</dbReference>
<dbReference type="CDD" id="cd07018">
    <property type="entry name" value="S49_SppA_67K_type"/>
    <property type="match status" value="1"/>
</dbReference>
<dbReference type="Pfam" id="PF01343">
    <property type="entry name" value="Peptidase_S49"/>
    <property type="match status" value="2"/>
</dbReference>
<dbReference type="NCBIfam" id="TIGR00705">
    <property type="entry name" value="SppA_67K"/>
    <property type="match status" value="1"/>
</dbReference>
<evidence type="ECO:0000259" key="6">
    <source>
        <dbReference type="Pfam" id="PF01343"/>
    </source>
</evidence>
<evidence type="ECO:0000256" key="1">
    <source>
        <dbReference type="ARBA" id="ARBA00008683"/>
    </source>
</evidence>
<dbReference type="PIRSF" id="PIRSF001217">
    <property type="entry name" value="Protease_4_SppA"/>
    <property type="match status" value="1"/>
</dbReference>
<dbReference type="Gene3D" id="6.20.330.10">
    <property type="match status" value="1"/>
</dbReference>
<reference evidence="8" key="1">
    <citation type="submission" date="2020-01" db="EMBL/GenBank/DDBJ databases">
        <title>Sphingomonas sp. strain CSW-10.</title>
        <authorList>
            <person name="Chen W.-M."/>
        </authorList>
    </citation>
    <scope>NUCLEOTIDE SEQUENCE [LARGE SCALE GENOMIC DNA]</scope>
    <source>
        <strain evidence="8">FSY-8</strain>
    </source>
</reference>
<keyword evidence="2" id="KW-0645">Protease</keyword>
<keyword evidence="5" id="KW-0812">Transmembrane</keyword>
<dbReference type="InterPro" id="IPR029045">
    <property type="entry name" value="ClpP/crotonase-like_dom_sf"/>
</dbReference>
<keyword evidence="5" id="KW-1133">Transmembrane helix</keyword>
<dbReference type="PANTHER" id="PTHR33209:SF1">
    <property type="entry name" value="PEPTIDASE S49 DOMAIN-CONTAINING PROTEIN"/>
    <property type="match status" value="1"/>
</dbReference>
<evidence type="ECO:0000256" key="4">
    <source>
        <dbReference type="ARBA" id="ARBA00022825"/>
    </source>
</evidence>
<dbReference type="EMBL" id="JAAAPO010000001">
    <property type="protein sequence ID" value="NBC35208.1"/>
    <property type="molecule type" value="Genomic_DNA"/>
</dbReference>
<evidence type="ECO:0000313" key="8">
    <source>
        <dbReference type="Proteomes" id="UP000753724"/>
    </source>
</evidence>
<feature type="domain" description="Peptidase S49" evidence="6">
    <location>
        <begin position="377"/>
        <end position="528"/>
    </location>
</feature>
<protein>
    <submittedName>
        <fullName evidence="7">Signal peptide peptidase SppA</fullName>
    </submittedName>
</protein>
<comment type="caution">
    <text evidence="7">The sequence shown here is derived from an EMBL/GenBank/DDBJ whole genome shotgun (WGS) entry which is preliminary data.</text>
</comment>